<organism evidence="1 2">
    <name type="scientific">Brachionus plicatilis</name>
    <name type="common">Marine rotifer</name>
    <name type="synonym">Brachionus muelleri</name>
    <dbReference type="NCBI Taxonomy" id="10195"/>
    <lineage>
        <taxon>Eukaryota</taxon>
        <taxon>Metazoa</taxon>
        <taxon>Spiralia</taxon>
        <taxon>Gnathifera</taxon>
        <taxon>Rotifera</taxon>
        <taxon>Eurotatoria</taxon>
        <taxon>Monogononta</taxon>
        <taxon>Pseudotrocha</taxon>
        <taxon>Ploima</taxon>
        <taxon>Brachionidae</taxon>
        <taxon>Brachionus</taxon>
    </lineage>
</organism>
<name>A0A3M7QUJ0_BRAPC</name>
<evidence type="ECO:0000313" key="2">
    <source>
        <dbReference type="Proteomes" id="UP000276133"/>
    </source>
</evidence>
<evidence type="ECO:0000313" key="1">
    <source>
        <dbReference type="EMBL" id="RNA15030.1"/>
    </source>
</evidence>
<accession>A0A3M7QUJ0</accession>
<dbReference type="Proteomes" id="UP000276133">
    <property type="component" value="Unassembled WGS sequence"/>
</dbReference>
<comment type="caution">
    <text evidence="1">The sequence shown here is derived from an EMBL/GenBank/DDBJ whole genome shotgun (WGS) entry which is preliminary data.</text>
</comment>
<gene>
    <name evidence="1" type="ORF">BpHYR1_035883</name>
</gene>
<sequence length="78" mass="9435">MRERERSIFFQIELSTFLSRRQSIKITWSPDDGKSFYLNFNLTVIILTQFQLDHENYNNQDLRIRVCSIDSLFIQENT</sequence>
<keyword evidence="2" id="KW-1185">Reference proteome</keyword>
<protein>
    <submittedName>
        <fullName evidence="1">Uncharacterized protein</fullName>
    </submittedName>
</protein>
<dbReference type="EMBL" id="REGN01005056">
    <property type="protein sequence ID" value="RNA15030.1"/>
    <property type="molecule type" value="Genomic_DNA"/>
</dbReference>
<proteinExistence type="predicted"/>
<dbReference type="AlphaFoldDB" id="A0A3M7QUJ0"/>
<reference evidence="1 2" key="1">
    <citation type="journal article" date="2018" name="Sci. Rep.">
        <title>Genomic signatures of local adaptation to the degree of environmental predictability in rotifers.</title>
        <authorList>
            <person name="Franch-Gras L."/>
            <person name="Hahn C."/>
            <person name="Garcia-Roger E.M."/>
            <person name="Carmona M.J."/>
            <person name="Serra M."/>
            <person name="Gomez A."/>
        </authorList>
    </citation>
    <scope>NUCLEOTIDE SEQUENCE [LARGE SCALE GENOMIC DNA]</scope>
    <source>
        <strain evidence="1">HYR1</strain>
    </source>
</reference>